<dbReference type="GO" id="GO:0005524">
    <property type="term" value="F:ATP binding"/>
    <property type="evidence" value="ECO:0007669"/>
    <property type="project" value="UniProtKB-KW"/>
</dbReference>
<dbReference type="SUPFAM" id="SSF52402">
    <property type="entry name" value="Adenine nucleotide alpha hydrolases-like"/>
    <property type="match status" value="2"/>
</dbReference>
<dbReference type="Proteomes" id="UP000584374">
    <property type="component" value="Unassembled WGS sequence"/>
</dbReference>
<evidence type="ECO:0000313" key="6">
    <source>
        <dbReference type="Proteomes" id="UP000584374"/>
    </source>
</evidence>
<dbReference type="InterPro" id="IPR006016">
    <property type="entry name" value="UspA"/>
</dbReference>
<dbReference type="PANTHER" id="PTHR46268">
    <property type="entry name" value="STRESS RESPONSE PROTEIN NHAX"/>
    <property type="match status" value="1"/>
</dbReference>
<evidence type="ECO:0000256" key="3">
    <source>
        <dbReference type="ARBA" id="ARBA00022840"/>
    </source>
</evidence>
<sequence length="298" mass="31901">MRTFPTEAVVAGFDGSTESRRAVWWAALEATTRSQPLLVVHAFAVPLEELTRIHLPSEAVALEPMRNAAERTVDGMAAECRRQLPGLDVRTTVRLGHPATVLTDAAAHASVLVLGPPTLSRTRRVLLGSTAAEVVRTAHVPVVVVRGEREHVQALTPAFERIVVGVDGSECSVRAVGFAYDFAARHDSELTAVLAYTEQPPDALPPNRGWRFDSDMVEAGRRELSEALAGWGEHYPDVAVHQNVTAVEHPAEALLTAAVDADLLVVGTHGRGVVRTALLGSVSHAVVHYAACPVAVVR</sequence>
<dbReference type="Pfam" id="PF00582">
    <property type="entry name" value="Usp"/>
    <property type="match status" value="2"/>
</dbReference>
<keyword evidence="3" id="KW-0067">ATP-binding</keyword>
<keyword evidence="2" id="KW-0547">Nucleotide-binding</keyword>
<dbReference type="AlphaFoldDB" id="A0A840QG93"/>
<accession>A0A840QG93</accession>
<dbReference type="Gene3D" id="3.40.50.620">
    <property type="entry name" value="HUPs"/>
    <property type="match status" value="2"/>
</dbReference>
<evidence type="ECO:0000256" key="2">
    <source>
        <dbReference type="ARBA" id="ARBA00022741"/>
    </source>
</evidence>
<proteinExistence type="inferred from homology"/>
<organism evidence="5 6">
    <name type="scientific">Saccharopolyspora phatthalungensis</name>
    <dbReference type="NCBI Taxonomy" id="664693"/>
    <lineage>
        <taxon>Bacteria</taxon>
        <taxon>Bacillati</taxon>
        <taxon>Actinomycetota</taxon>
        <taxon>Actinomycetes</taxon>
        <taxon>Pseudonocardiales</taxon>
        <taxon>Pseudonocardiaceae</taxon>
        <taxon>Saccharopolyspora</taxon>
    </lineage>
</organism>
<comment type="caution">
    <text evidence="5">The sequence shown here is derived from an EMBL/GenBank/DDBJ whole genome shotgun (WGS) entry which is preliminary data.</text>
</comment>
<dbReference type="InterPro" id="IPR014729">
    <property type="entry name" value="Rossmann-like_a/b/a_fold"/>
</dbReference>
<dbReference type="InterPro" id="IPR006015">
    <property type="entry name" value="Universal_stress_UspA"/>
</dbReference>
<dbReference type="EMBL" id="JACHIW010000001">
    <property type="protein sequence ID" value="MBB5157535.1"/>
    <property type="molecule type" value="Genomic_DNA"/>
</dbReference>
<protein>
    <submittedName>
        <fullName evidence="5">Nucleotide-binding universal stress UspA family protein</fullName>
    </submittedName>
</protein>
<feature type="domain" description="UspA" evidence="4">
    <location>
        <begin position="8"/>
        <end position="146"/>
    </location>
</feature>
<name>A0A840QG93_9PSEU</name>
<evidence type="ECO:0000256" key="1">
    <source>
        <dbReference type="ARBA" id="ARBA00008791"/>
    </source>
</evidence>
<comment type="similarity">
    <text evidence="1">Belongs to the universal stress protein A family.</text>
</comment>
<dbReference type="RefSeq" id="WP_184728433.1">
    <property type="nucleotide sequence ID" value="NZ_JACHIW010000001.1"/>
</dbReference>
<gene>
    <name evidence="5" type="ORF">BJ970_005069</name>
</gene>
<evidence type="ECO:0000313" key="5">
    <source>
        <dbReference type="EMBL" id="MBB5157535.1"/>
    </source>
</evidence>
<feature type="domain" description="UspA" evidence="4">
    <location>
        <begin position="159"/>
        <end position="298"/>
    </location>
</feature>
<keyword evidence="6" id="KW-1185">Reference proteome</keyword>
<dbReference type="PRINTS" id="PR01438">
    <property type="entry name" value="UNVRSLSTRESS"/>
</dbReference>
<reference evidence="5 6" key="1">
    <citation type="submission" date="2020-08" db="EMBL/GenBank/DDBJ databases">
        <title>Sequencing the genomes of 1000 actinobacteria strains.</title>
        <authorList>
            <person name="Klenk H.-P."/>
        </authorList>
    </citation>
    <scope>NUCLEOTIDE SEQUENCE [LARGE SCALE GENOMIC DNA]</scope>
    <source>
        <strain evidence="5 6">DSM 45584</strain>
    </source>
</reference>
<evidence type="ECO:0000259" key="4">
    <source>
        <dbReference type="Pfam" id="PF00582"/>
    </source>
</evidence>
<dbReference type="PANTHER" id="PTHR46268:SF27">
    <property type="entry name" value="UNIVERSAL STRESS PROTEIN RV2623"/>
    <property type="match status" value="1"/>
</dbReference>